<evidence type="ECO:0000256" key="2">
    <source>
        <dbReference type="ARBA" id="ARBA00005594"/>
    </source>
</evidence>
<dbReference type="GO" id="GO:0004814">
    <property type="term" value="F:arginine-tRNA ligase activity"/>
    <property type="evidence" value="ECO:0007669"/>
    <property type="project" value="UniProtKB-EC"/>
</dbReference>
<accession>A0A484NNP1</accession>
<dbReference type="FunFam" id="1.10.730.10:FF:000017">
    <property type="entry name" value="Arginine--tRNA ligase, chloroplastic/mitochondrial"/>
    <property type="match status" value="1"/>
</dbReference>
<dbReference type="InterPro" id="IPR001412">
    <property type="entry name" value="aa-tRNA-synth_I_CS"/>
</dbReference>
<dbReference type="InterPro" id="IPR001278">
    <property type="entry name" value="Arg-tRNA-ligase"/>
</dbReference>
<keyword evidence="8 14" id="KW-0238">DNA-binding</keyword>
<name>A0A484NNP1_9ASTE</name>
<dbReference type="PANTHER" id="PTHR11956">
    <property type="entry name" value="ARGINYL-TRNA SYNTHETASE"/>
    <property type="match status" value="1"/>
</dbReference>
<evidence type="ECO:0000313" key="20">
    <source>
        <dbReference type="Proteomes" id="UP000595140"/>
    </source>
</evidence>
<dbReference type="SMART" id="SM01188">
    <property type="entry name" value="ELK"/>
    <property type="match status" value="1"/>
</dbReference>
<comment type="subcellular location">
    <subcellularLocation>
        <location evidence="1 14">Nucleus</location>
    </subcellularLocation>
</comment>
<evidence type="ECO:0000256" key="16">
    <source>
        <dbReference type="SAM" id="MobiDB-lite"/>
    </source>
</evidence>
<dbReference type="InterPro" id="IPR005539">
    <property type="entry name" value="ELK_dom"/>
</dbReference>
<dbReference type="FunFam" id="1.10.10.60:FF:000143">
    <property type="entry name" value="homeobox protein knotted-1-like 3 isoform X1"/>
    <property type="match status" value="1"/>
</dbReference>
<feature type="domain" description="Homeobox" evidence="17">
    <location>
        <begin position="1026"/>
        <end position="1089"/>
    </location>
</feature>
<dbReference type="Pfam" id="PF03789">
    <property type="entry name" value="ELK"/>
    <property type="match status" value="1"/>
</dbReference>
<dbReference type="GO" id="GO:0005524">
    <property type="term" value="F:ATP binding"/>
    <property type="evidence" value="ECO:0007669"/>
    <property type="project" value="UniProtKB-KW"/>
</dbReference>
<feature type="domain" description="ELK" evidence="18">
    <location>
        <begin position="1006"/>
        <end position="1026"/>
    </location>
</feature>
<keyword evidence="10 14" id="KW-0371">Homeobox</keyword>
<feature type="compositionally biased region" description="Basic and acidic residues" evidence="16">
    <location>
        <begin position="1434"/>
        <end position="1461"/>
    </location>
</feature>
<dbReference type="SMART" id="SM00836">
    <property type="entry name" value="DALR_1"/>
    <property type="match status" value="1"/>
</dbReference>
<feature type="region of interest" description="Disordered" evidence="16">
    <location>
        <begin position="717"/>
        <end position="740"/>
    </location>
</feature>
<dbReference type="Pfam" id="PF03485">
    <property type="entry name" value="Arg_tRNA_synt_N"/>
    <property type="match status" value="1"/>
</dbReference>
<keyword evidence="7" id="KW-0648">Protein biosynthesis</keyword>
<dbReference type="InterPro" id="IPR036695">
    <property type="entry name" value="Arg-tRNA-synth_N_sf"/>
</dbReference>
<keyword evidence="9" id="KW-0030">Aminoacyl-tRNA synthetase</keyword>
<dbReference type="GO" id="GO:0005737">
    <property type="term" value="C:cytoplasm"/>
    <property type="evidence" value="ECO:0007669"/>
    <property type="project" value="InterPro"/>
</dbReference>
<dbReference type="GO" id="GO:0006420">
    <property type="term" value="P:arginyl-tRNA aminoacylation"/>
    <property type="evidence" value="ECO:0007669"/>
    <property type="project" value="InterPro"/>
</dbReference>
<dbReference type="CDD" id="cd00671">
    <property type="entry name" value="ArgRS_core"/>
    <property type="match status" value="1"/>
</dbReference>
<evidence type="ECO:0000256" key="5">
    <source>
        <dbReference type="ARBA" id="ARBA00022741"/>
    </source>
</evidence>
<dbReference type="Gene3D" id="3.30.1360.70">
    <property type="entry name" value="Arginyl tRNA synthetase N-terminal domain"/>
    <property type="match status" value="1"/>
</dbReference>
<evidence type="ECO:0000256" key="7">
    <source>
        <dbReference type="ARBA" id="ARBA00022917"/>
    </source>
</evidence>
<dbReference type="Proteomes" id="UP000595140">
    <property type="component" value="Unassembled WGS sequence"/>
</dbReference>
<evidence type="ECO:0000259" key="17">
    <source>
        <dbReference type="PROSITE" id="PS50071"/>
    </source>
</evidence>
<dbReference type="GO" id="GO:0005634">
    <property type="term" value="C:nucleus"/>
    <property type="evidence" value="ECO:0007669"/>
    <property type="project" value="UniProtKB-SubCell"/>
</dbReference>
<evidence type="ECO:0000256" key="13">
    <source>
        <dbReference type="ARBA" id="ARBA00049339"/>
    </source>
</evidence>
<dbReference type="InterPro" id="IPR009080">
    <property type="entry name" value="tRNAsynth_Ia_anticodon-bd"/>
</dbReference>
<dbReference type="SMART" id="SM00389">
    <property type="entry name" value="HOX"/>
    <property type="match status" value="1"/>
</dbReference>
<proteinExistence type="inferred from homology"/>
<comment type="similarity">
    <text evidence="15">Belongs to the TALE/KNOX homeobox family.</text>
</comment>
<feature type="compositionally biased region" description="Acidic residues" evidence="16">
    <location>
        <begin position="684"/>
        <end position="695"/>
    </location>
</feature>
<evidence type="ECO:0000256" key="11">
    <source>
        <dbReference type="ARBA" id="ARBA00023242"/>
    </source>
</evidence>
<dbReference type="SMART" id="SM01256">
    <property type="entry name" value="KNOX2"/>
    <property type="match status" value="3"/>
</dbReference>
<keyword evidence="20" id="KW-1185">Reference proteome</keyword>
<dbReference type="InterPro" id="IPR005540">
    <property type="entry name" value="KNOX1"/>
</dbReference>
<dbReference type="GO" id="GO:0003677">
    <property type="term" value="F:DNA binding"/>
    <property type="evidence" value="ECO:0007669"/>
    <property type="project" value="UniProtKB-UniRule"/>
</dbReference>
<feature type="region of interest" description="Disordered" evidence="16">
    <location>
        <begin position="1407"/>
        <end position="1495"/>
    </location>
</feature>
<dbReference type="InterPro" id="IPR008909">
    <property type="entry name" value="DALR_anticod-bd"/>
</dbReference>
<dbReference type="Pfam" id="PF03791">
    <property type="entry name" value="KNOX2"/>
    <property type="match status" value="1"/>
</dbReference>
<feature type="compositionally biased region" description="Acidic residues" evidence="16">
    <location>
        <begin position="1418"/>
        <end position="1433"/>
    </location>
</feature>
<evidence type="ECO:0000259" key="18">
    <source>
        <dbReference type="PROSITE" id="PS51213"/>
    </source>
</evidence>
<dbReference type="EC" id="6.1.1.19" evidence="3"/>
<comment type="catalytic activity">
    <reaction evidence="13">
        <text>tRNA(Arg) + L-arginine + ATP = L-arginyl-tRNA(Arg) + AMP + diphosphate</text>
        <dbReference type="Rhea" id="RHEA:20301"/>
        <dbReference type="Rhea" id="RHEA-COMP:9658"/>
        <dbReference type="Rhea" id="RHEA-COMP:9673"/>
        <dbReference type="ChEBI" id="CHEBI:30616"/>
        <dbReference type="ChEBI" id="CHEBI:32682"/>
        <dbReference type="ChEBI" id="CHEBI:33019"/>
        <dbReference type="ChEBI" id="CHEBI:78442"/>
        <dbReference type="ChEBI" id="CHEBI:78513"/>
        <dbReference type="ChEBI" id="CHEBI:456215"/>
        <dbReference type="EC" id="6.1.1.19"/>
    </reaction>
</comment>
<dbReference type="InterPro" id="IPR005541">
    <property type="entry name" value="KNOX2"/>
</dbReference>
<dbReference type="SUPFAM" id="SSF47323">
    <property type="entry name" value="Anticodon-binding domain of a subclass of class I aminoacyl-tRNA synthetases"/>
    <property type="match status" value="2"/>
</dbReference>
<feature type="compositionally biased region" description="Acidic residues" evidence="16">
    <location>
        <begin position="1462"/>
        <end position="1480"/>
    </location>
</feature>
<dbReference type="Gene3D" id="1.10.730.10">
    <property type="entry name" value="Isoleucyl-tRNA Synthetase, Domain 1"/>
    <property type="match status" value="2"/>
</dbReference>
<protein>
    <recommendedName>
        <fullName evidence="3">arginine--tRNA ligase</fullName>
        <ecNumber evidence="3">6.1.1.19</ecNumber>
    </recommendedName>
    <alternativeName>
        <fullName evidence="12">Arginyl-tRNA synthetase</fullName>
    </alternativeName>
</protein>
<dbReference type="GO" id="GO:0006355">
    <property type="term" value="P:regulation of DNA-templated transcription"/>
    <property type="evidence" value="ECO:0007669"/>
    <property type="project" value="InterPro"/>
</dbReference>
<comment type="similarity">
    <text evidence="2">Belongs to the class-I aminoacyl-tRNA synthetase family.</text>
</comment>
<evidence type="ECO:0000256" key="3">
    <source>
        <dbReference type="ARBA" id="ARBA00012837"/>
    </source>
</evidence>
<evidence type="ECO:0000256" key="15">
    <source>
        <dbReference type="PROSITE-ProRule" id="PRU00559"/>
    </source>
</evidence>
<feature type="DNA-binding region" description="Homeobox; TALE-type" evidence="14">
    <location>
        <begin position="1027"/>
        <end position="1090"/>
    </location>
</feature>
<dbReference type="Gene3D" id="3.40.50.620">
    <property type="entry name" value="HUPs"/>
    <property type="match status" value="4"/>
</dbReference>
<dbReference type="OrthoDB" id="1306415at2759"/>
<dbReference type="GO" id="GO:0048608">
    <property type="term" value="P:reproductive structure development"/>
    <property type="evidence" value="ECO:0007669"/>
    <property type="project" value="UniProtKB-ARBA"/>
</dbReference>
<feature type="compositionally biased region" description="Polar residues" evidence="16">
    <location>
        <begin position="1407"/>
        <end position="1417"/>
    </location>
</feature>
<organism evidence="19 20">
    <name type="scientific">Cuscuta campestris</name>
    <dbReference type="NCBI Taxonomy" id="132261"/>
    <lineage>
        <taxon>Eukaryota</taxon>
        <taxon>Viridiplantae</taxon>
        <taxon>Streptophyta</taxon>
        <taxon>Embryophyta</taxon>
        <taxon>Tracheophyta</taxon>
        <taxon>Spermatophyta</taxon>
        <taxon>Magnoliopsida</taxon>
        <taxon>eudicotyledons</taxon>
        <taxon>Gunneridae</taxon>
        <taxon>Pentapetalae</taxon>
        <taxon>asterids</taxon>
        <taxon>lamiids</taxon>
        <taxon>Solanales</taxon>
        <taxon>Convolvulaceae</taxon>
        <taxon>Cuscuteae</taxon>
        <taxon>Cuscuta</taxon>
        <taxon>Cuscuta subgen. Grammica</taxon>
        <taxon>Cuscuta sect. Cleistogrammica</taxon>
    </lineage>
</organism>
<dbReference type="SUPFAM" id="SSF52374">
    <property type="entry name" value="Nucleotidylyl transferase"/>
    <property type="match status" value="4"/>
</dbReference>
<evidence type="ECO:0000256" key="12">
    <source>
        <dbReference type="ARBA" id="ARBA00033033"/>
    </source>
</evidence>
<dbReference type="Gene3D" id="1.10.10.60">
    <property type="entry name" value="Homeodomain-like"/>
    <property type="match status" value="1"/>
</dbReference>
<keyword evidence="5" id="KW-0547">Nucleotide-binding</keyword>
<feature type="region of interest" description="Disordered" evidence="16">
    <location>
        <begin position="668"/>
        <end position="703"/>
    </location>
</feature>
<dbReference type="InterPro" id="IPR035684">
    <property type="entry name" value="ArgRS_core"/>
</dbReference>
<evidence type="ECO:0000256" key="8">
    <source>
        <dbReference type="ARBA" id="ARBA00023125"/>
    </source>
</evidence>
<evidence type="ECO:0000256" key="4">
    <source>
        <dbReference type="ARBA" id="ARBA00022598"/>
    </source>
</evidence>
<dbReference type="FunFam" id="3.40.50.620:FF:000096">
    <property type="entry name" value="Arginine--tRNA ligase chloroplastic/mitochondrial"/>
    <property type="match status" value="1"/>
</dbReference>
<dbReference type="InterPro" id="IPR005148">
    <property type="entry name" value="Arg-tRNA-synth_N"/>
</dbReference>
<evidence type="ECO:0000256" key="10">
    <source>
        <dbReference type="ARBA" id="ARBA00023155"/>
    </source>
</evidence>
<dbReference type="Pfam" id="PF05746">
    <property type="entry name" value="DALR_1"/>
    <property type="match status" value="2"/>
</dbReference>
<dbReference type="EMBL" id="OOIL02006828">
    <property type="protein sequence ID" value="VFR02613.1"/>
    <property type="molecule type" value="Genomic_DNA"/>
</dbReference>
<dbReference type="SMART" id="SM01255">
    <property type="entry name" value="KNOX1"/>
    <property type="match status" value="1"/>
</dbReference>
<evidence type="ECO:0000256" key="1">
    <source>
        <dbReference type="ARBA" id="ARBA00004123"/>
    </source>
</evidence>
<dbReference type="Pfam" id="PF03790">
    <property type="entry name" value="KNOX1"/>
    <property type="match status" value="1"/>
</dbReference>
<keyword evidence="4" id="KW-0436">Ligase</keyword>
<dbReference type="InterPro" id="IPR001356">
    <property type="entry name" value="HD"/>
</dbReference>
<dbReference type="PROSITE" id="PS50071">
    <property type="entry name" value="HOMEOBOX_2"/>
    <property type="match status" value="1"/>
</dbReference>
<dbReference type="PROSITE" id="PS00178">
    <property type="entry name" value="AA_TRNA_LIGASE_I"/>
    <property type="match status" value="1"/>
</dbReference>
<dbReference type="PANTHER" id="PTHR11956:SF5">
    <property type="entry name" value="ARGININE--TRNA LIGASE, CYTOPLASMIC"/>
    <property type="match status" value="1"/>
</dbReference>
<dbReference type="SUPFAM" id="SSF46689">
    <property type="entry name" value="Homeodomain-like"/>
    <property type="match status" value="1"/>
</dbReference>
<evidence type="ECO:0000313" key="19">
    <source>
        <dbReference type="EMBL" id="VFR02613.1"/>
    </source>
</evidence>
<dbReference type="InterPro" id="IPR008422">
    <property type="entry name" value="KN_HD"/>
</dbReference>
<dbReference type="InterPro" id="IPR009057">
    <property type="entry name" value="Homeodomain-like_sf"/>
</dbReference>
<gene>
    <name evidence="19" type="ORF">CCAM_LOCUS44388</name>
</gene>
<feature type="compositionally biased region" description="Acidic residues" evidence="16">
    <location>
        <begin position="961"/>
        <end position="971"/>
    </location>
</feature>
<keyword evidence="6" id="KW-0067">ATP-binding</keyword>
<evidence type="ECO:0000256" key="14">
    <source>
        <dbReference type="PROSITE-ProRule" id="PRU00108"/>
    </source>
</evidence>
<evidence type="ECO:0000256" key="9">
    <source>
        <dbReference type="ARBA" id="ARBA00023146"/>
    </source>
</evidence>
<keyword evidence="11 14" id="KW-0539">Nucleus</keyword>
<dbReference type="PROSITE" id="PS51213">
    <property type="entry name" value="ELK"/>
    <property type="match status" value="1"/>
</dbReference>
<dbReference type="PRINTS" id="PR01038">
    <property type="entry name" value="TRNASYNTHARG"/>
</dbReference>
<sequence>MVEASLNGNALRKQVGKLFDVAIRQTVPWKKDVKPLVATCNLTFGDYQCNNAMTLWSQINGTNTEFSCPLEIAVAIRDNLPQSEMIESSSVSSVEVKVKLKNKKHDVAANGALSSKPLVNGIVNVVLSRTWMAKEIQNMLIDGIDSWAPKLSIKRAVVDFSSPNIAKEMHVGHLRSTIIGDTLARILEFSNIDVLRRNHVGDWGTQFGMLIEFLFEKFPNFEDVNEKAIRDLQVFYKNSKEKFDTDPVFKEKAKSAVVRLQGGEPKYRQAWAHICQISRNEFNKVYQLLGVQLEEKGESFYNTYIPMVIKTLSNQGIIEKNEGASVIYAGKKCLIVVKSDGGYNYASTDLAALWYRLNEEQADWIVYVTDVGQQEHFDMVFNAARAAGWLPADNGTYPKASHVGFGLVLGDDGKRFRTRSTEVVRLIDLLDEAKTRCKAELVKRDNEHTAESIGYEVETLTKRLLRDCGDSKEWPDELLDNTAKEIGFEAKTHSQAALLDCGRDKEWTEEELELTAKAIGYKTKTSSKELLVNHGMGKEWTEEELVRFAEAINCEVEACSKIVLAEQVKNKKWTEEELEKTSEAIGYGAIKYADLKNHRLTNYTFNYDQMLNDKGNTAVYLLYAHARIFSIIKKSGKDIEQLKKTCSLVLDHPDERALGLHLLQFSEDHHQSHLSQQQQQRQPEEEEDEDEEEKEEMALQHNQKQDDAAFVLRSMLPPDHHQQQPSPSPKSPPSSTWLDASHLRPRHHHFSGSPSFLHLQTSDDHWLSPAAPDSMKKLVREVNCNGETSCWERDKCKADVLNHPLYDQLLAAHVSCLRIATPVDQLSRIDAQLAQSQNVVAKYSLLGQGHPPLDERDLDLFMTHYVLLLSSFKEQLQQHVRVHAMEAVMACWELEQSLQSLTEQLQQHVRVHAMEAVMACWELEQSLQSLTDQIYVSGRPRIDNERLTGVAPGESTGATMSDDDDEQDDSDTNLFDGGLDGSDTMGFGPLVPTETERSLMERVRQELKHELKQGYKEKIGDIREEILRKRRAGKLPGDTTSVLKAWWQSHSKWPYPTEEDKARLVAETGLQLKQINNWFINQRKRNWHSNSSSSTSSQKSKRKRQFIRLHMTALRLDAHYCMFCTAFAGNLAAIARKSLAISVNVGLSDGSADQHLSINAFQSASQDSGDPGTTLGLKILLPSILALQFPSGFNFCDGIPLRPFLDYAYHFICSQQALGNIVVNNAMTLWSQINGTNTEFSCPLEIAVFGMLIEFLFEKFPNFEDVNEKAIRDLQVFYKNSKEKFDTDPEFKEKAKSAVVRLQAIYHKMVEAFSNAITKPNISLYNHIVTLKVDKWSHRSKGMKTKHVLQICLLLAVCFWLIYQAKRSYDKGKEFNENDPGFLMKAANIYEPTKWGRKTLLPHSKEISITNAKQDNNSQEEDEDTKSEEGEQDQDNKFEDENDEDRGGGDDSVDEHGQEKSEEQEDELVDDEKEGGEADGTEIKGSGENNDHELDEENNMSTHEALYKGDDASSAVTHDTQTILAENGNIALEDSDHEVIRSNQNITQLASDNHERNHSLITTGRDESILEHVSSYPKNTSFLNQTSLVDSHLEARVSFPNLTESNINFTIEGNITADGEDSFPVTFMQQVNATVQIVEKTLSDSNTTSIETKNFYSISVNSSSVTTITPASDNATYVEVKVSRIETLDEIGQDLIDQSDTSISLEEKDIRMDLETLPEIQTEGKQLQQHVRVHAMEAVMACWELEQSLQSLTGSISFYNHAHVTRMGACLARFGMLIEFLFEKFPNFEDVNEKAIRDLQVFYKNSKEKFDTDPVFKEKAKSAVVRLQGGEPKYRQAWAHICQISRNEFNKVYQLLGVQLEEKGESFYNTYIPMVIKTLSNQGIIEKNEGASVIYAGKKCLIVVKSDGGYNYDSTDLAALWYRLNEEQADWIVYVTDVGQQEHFDMAARAAGWLPADNGTYPKASHVGFGLVLGDDGKRFRTRSTEVVRLIDLLDEAKTRCKAELVKRDNEHTAESIGYEVETLTKRLLRDCGDSKEWPDELLENTAKEIGFEAKTHSQAALLDCGRDKEWTEEELELTAKAIGYKTKTSSKELLANHGMGKEWTEEEFERFAEAIKCEVEACSKIVLAEQVKNKKWTEEELEKTSEAIGYGAIKYADLKNHRLTNYTFNYDQMLNDKGNTAVYLLYAHARIFSIIKKSGKDIEQVKKTCSLVLDHPDERALGLHLLQFSEAIEEACTNLLPHLLCEYLYNLSEYFNKFYSKCQVIGSKEESSRLLLCEATAMVMRTCFYLLEIVPIFKI</sequence>
<dbReference type="Pfam" id="PF00750">
    <property type="entry name" value="tRNA-synt_1d"/>
    <property type="match status" value="5"/>
</dbReference>
<dbReference type="Pfam" id="PF05920">
    <property type="entry name" value="Homeobox_KN"/>
    <property type="match status" value="1"/>
</dbReference>
<evidence type="ECO:0000256" key="6">
    <source>
        <dbReference type="ARBA" id="ARBA00022840"/>
    </source>
</evidence>
<dbReference type="GO" id="GO:0009791">
    <property type="term" value="P:post-embryonic development"/>
    <property type="evidence" value="ECO:0007669"/>
    <property type="project" value="UniProtKB-ARBA"/>
</dbReference>
<dbReference type="CDD" id="cd00086">
    <property type="entry name" value="homeodomain"/>
    <property type="match status" value="1"/>
</dbReference>
<dbReference type="InterPro" id="IPR014729">
    <property type="entry name" value="Rossmann-like_a/b/a_fold"/>
</dbReference>
<feature type="region of interest" description="Disordered" evidence="16">
    <location>
        <begin position="945"/>
        <end position="971"/>
    </location>
</feature>
<reference evidence="19 20" key="1">
    <citation type="submission" date="2018-04" db="EMBL/GenBank/DDBJ databases">
        <authorList>
            <person name="Vogel A."/>
        </authorList>
    </citation>
    <scope>NUCLEOTIDE SEQUENCE [LARGE SCALE GENOMIC DNA]</scope>
</reference>